<protein>
    <submittedName>
        <fullName evidence="2">Uncharacterized protein</fullName>
    </submittedName>
</protein>
<sequence length="209" mass="24859">MPRVRLYCTKSEIREANRQKSAKSYEKHRAEISKRRKVVRDLKKATVHQKSRLKRHGENVERDGDVSNRVKEKKPELPVWIQKLRFIERKVEALHEEYKTRNHKEFLDAIYHKHVTSRKSRPVEGASYGGLLLETHDTFERIARSCGRLHDMVWNAYGAHSEAFSRVKEFTDDLRVYYISNLSEMVCHDMLGLNDLIEAWGRRRLPYQK</sequence>
<keyword evidence="3" id="KW-1185">Reference proteome</keyword>
<dbReference type="EMBL" id="JAYKXP010000029">
    <property type="protein sequence ID" value="KAK7043152.1"/>
    <property type="molecule type" value="Genomic_DNA"/>
</dbReference>
<feature type="region of interest" description="Disordered" evidence="1">
    <location>
        <begin position="40"/>
        <end position="68"/>
    </location>
</feature>
<gene>
    <name evidence="2" type="ORF">VNI00_008506</name>
</gene>
<organism evidence="2 3">
    <name type="scientific">Paramarasmius palmivorus</name>
    <dbReference type="NCBI Taxonomy" id="297713"/>
    <lineage>
        <taxon>Eukaryota</taxon>
        <taxon>Fungi</taxon>
        <taxon>Dikarya</taxon>
        <taxon>Basidiomycota</taxon>
        <taxon>Agaricomycotina</taxon>
        <taxon>Agaricomycetes</taxon>
        <taxon>Agaricomycetidae</taxon>
        <taxon>Agaricales</taxon>
        <taxon>Marasmiineae</taxon>
        <taxon>Marasmiaceae</taxon>
        <taxon>Paramarasmius</taxon>
    </lineage>
</organism>
<proteinExistence type="predicted"/>
<evidence type="ECO:0000313" key="3">
    <source>
        <dbReference type="Proteomes" id="UP001383192"/>
    </source>
</evidence>
<feature type="compositionally biased region" description="Basic residues" evidence="1">
    <location>
        <begin position="45"/>
        <end position="55"/>
    </location>
</feature>
<comment type="caution">
    <text evidence="2">The sequence shown here is derived from an EMBL/GenBank/DDBJ whole genome shotgun (WGS) entry which is preliminary data.</text>
</comment>
<accession>A0AAW0CW66</accession>
<feature type="compositionally biased region" description="Basic and acidic residues" evidence="1">
    <location>
        <begin position="56"/>
        <end position="68"/>
    </location>
</feature>
<evidence type="ECO:0000256" key="1">
    <source>
        <dbReference type="SAM" id="MobiDB-lite"/>
    </source>
</evidence>
<name>A0AAW0CW66_9AGAR</name>
<dbReference type="Proteomes" id="UP001383192">
    <property type="component" value="Unassembled WGS sequence"/>
</dbReference>
<reference evidence="2 3" key="1">
    <citation type="submission" date="2024-01" db="EMBL/GenBank/DDBJ databases">
        <title>A draft genome for a cacao thread blight-causing isolate of Paramarasmius palmivorus.</title>
        <authorList>
            <person name="Baruah I.K."/>
            <person name="Bukari Y."/>
            <person name="Amoako-Attah I."/>
            <person name="Meinhardt L.W."/>
            <person name="Bailey B.A."/>
            <person name="Cohen S.P."/>
        </authorList>
    </citation>
    <scope>NUCLEOTIDE SEQUENCE [LARGE SCALE GENOMIC DNA]</scope>
    <source>
        <strain evidence="2 3">GH-12</strain>
    </source>
</reference>
<evidence type="ECO:0000313" key="2">
    <source>
        <dbReference type="EMBL" id="KAK7043152.1"/>
    </source>
</evidence>
<dbReference type="AlphaFoldDB" id="A0AAW0CW66"/>